<evidence type="ECO:0000313" key="2">
    <source>
        <dbReference type="Proteomes" id="UP000596092"/>
    </source>
</evidence>
<protein>
    <submittedName>
        <fullName evidence="1">Uncharacterized protein</fullName>
    </submittedName>
</protein>
<evidence type="ECO:0000313" key="1">
    <source>
        <dbReference type="EMBL" id="QQG66360.1"/>
    </source>
</evidence>
<organism evidence="1 2">
    <name type="scientific">Desulfobulbus oligotrophicus</name>
    <dbReference type="NCBI Taxonomy" id="1909699"/>
    <lineage>
        <taxon>Bacteria</taxon>
        <taxon>Pseudomonadati</taxon>
        <taxon>Thermodesulfobacteriota</taxon>
        <taxon>Desulfobulbia</taxon>
        <taxon>Desulfobulbales</taxon>
        <taxon>Desulfobulbaceae</taxon>
        <taxon>Desulfobulbus</taxon>
    </lineage>
</organism>
<dbReference type="EMBL" id="CP054140">
    <property type="protein sequence ID" value="QQG66360.1"/>
    <property type="molecule type" value="Genomic_DNA"/>
</dbReference>
<keyword evidence="2" id="KW-1185">Reference proteome</keyword>
<name>A0A7T5VEB2_9BACT</name>
<sequence length="137" mass="15180">MQKIKTIQIGSRSFTLKELPVRAVWDLVNNEQQEAAVNMVDRCLDLLRMACPELTQEVLMDLYPSEVEELWQGFQEVNAAFLGVVRRIGLIDILIDSLKPVMMAEFGKAMLTLTDASATSLPPATDQSFGTTDTASS</sequence>
<gene>
    <name evidence="1" type="ORF">HP555_11015</name>
</gene>
<dbReference type="AlphaFoldDB" id="A0A7T5VEB2"/>
<dbReference type="KEGG" id="dog:HP555_11015"/>
<dbReference type="RefSeq" id="WP_199262447.1">
    <property type="nucleotide sequence ID" value="NZ_CP054140.1"/>
</dbReference>
<reference evidence="1 2" key="1">
    <citation type="submission" date="2020-05" db="EMBL/GenBank/DDBJ databases">
        <title>Complete genome of Desulfobulbus oligotrophicus.</title>
        <authorList>
            <person name="Podar M."/>
        </authorList>
    </citation>
    <scope>NUCLEOTIDE SEQUENCE [LARGE SCALE GENOMIC DNA]</scope>
    <source>
        <strain evidence="1 2">Prop6</strain>
    </source>
</reference>
<proteinExistence type="predicted"/>
<dbReference type="Proteomes" id="UP000596092">
    <property type="component" value="Chromosome"/>
</dbReference>
<accession>A0A7T5VEB2</accession>